<dbReference type="PRINTS" id="PR00367">
    <property type="entry name" value="ETHRSPELEMNT"/>
</dbReference>
<sequence length="362" mass="39656">MYGGASLMDLEVSTVMRKVIEATLRPKKKTPRPGGSGDFEADYENFEADSGESDLDLGHSGVDEKDDDEEVIEIKPVAAVKRRSLSQAKRKRKNKFRGIRQRPWGKWAAEIRDPSKGVRVWLGTFKSAEAAARAYDVEARRIYGNKANVNFPEEPTVPQKRRTRRPAPKAPKLRASWEPTAIPVVNNLANPNAFVYPSADFASNQPLALHENVSFVPTMNSDGPVEASVMNLHSDQGSNSFGYSDLGWNYDTKTPDISSTTPISTIADGVESALVQSNPYNSVVIAEGAESAALVQSNTYNSTVPPAMENNDIDIVAWATLLMDDGVVKPIDSLLNFDVPQDVSGNMDIWSSDDMPMCGEFV</sequence>
<evidence type="ECO:0000256" key="3">
    <source>
        <dbReference type="ARBA" id="ARBA00023125"/>
    </source>
</evidence>
<dbReference type="SUPFAM" id="SSF54171">
    <property type="entry name" value="DNA-binding domain"/>
    <property type="match status" value="1"/>
</dbReference>
<evidence type="ECO:0000313" key="8">
    <source>
        <dbReference type="EnsemblPlants" id="TraesCS6A02G097700.1"/>
    </source>
</evidence>
<keyword evidence="5" id="KW-0539">Nucleus</keyword>
<dbReference type="Gramene" id="TraesSYM6A03G03207840.1">
    <property type="protein sequence ID" value="TraesSYM6A03G03207840.1"/>
    <property type="gene ID" value="TraesSYM6A03G03207840"/>
</dbReference>
<evidence type="ECO:0000256" key="6">
    <source>
        <dbReference type="SAM" id="MobiDB-lite"/>
    </source>
</evidence>
<dbReference type="CDD" id="cd00018">
    <property type="entry name" value="AP2"/>
    <property type="match status" value="1"/>
</dbReference>
<dbReference type="Gramene" id="TraesROB_scaffold_096558_01G000100.1">
    <property type="protein sequence ID" value="TraesROB_scaffold_096558_01G000100.1"/>
    <property type="gene ID" value="TraesROB_scaffold_096558_01G000100"/>
</dbReference>
<feature type="compositionally biased region" description="Acidic residues" evidence="6">
    <location>
        <begin position="39"/>
        <end position="55"/>
    </location>
</feature>
<dbReference type="GO" id="GO:0003677">
    <property type="term" value="F:DNA binding"/>
    <property type="evidence" value="ECO:0007669"/>
    <property type="project" value="UniProtKB-KW"/>
</dbReference>
<dbReference type="PANTHER" id="PTHR31190:SF44">
    <property type="entry name" value="ETHYLENE-RESPONSIVE TRANSCRIPTION FACTOR 1"/>
    <property type="match status" value="1"/>
</dbReference>
<dbReference type="GO" id="GO:0005634">
    <property type="term" value="C:nucleus"/>
    <property type="evidence" value="ECO:0007669"/>
    <property type="project" value="UniProtKB-SubCell"/>
</dbReference>
<dbReference type="InterPro" id="IPR044808">
    <property type="entry name" value="ERF_plant"/>
</dbReference>
<evidence type="ECO:0000256" key="4">
    <source>
        <dbReference type="ARBA" id="ARBA00023163"/>
    </source>
</evidence>
<dbReference type="Proteomes" id="UP000019116">
    <property type="component" value="Chromosome 6A"/>
</dbReference>
<keyword evidence="4" id="KW-0804">Transcription</keyword>
<feature type="region of interest" description="Disordered" evidence="6">
    <location>
        <begin position="22"/>
        <end position="69"/>
    </location>
</feature>
<evidence type="ECO:0000256" key="5">
    <source>
        <dbReference type="ARBA" id="ARBA00023242"/>
    </source>
</evidence>
<reference evidence="8" key="1">
    <citation type="submission" date="2018-08" db="EMBL/GenBank/DDBJ databases">
        <authorList>
            <person name="Rossello M."/>
        </authorList>
    </citation>
    <scope>NUCLEOTIDE SEQUENCE [LARGE SCALE GENOMIC DNA]</scope>
    <source>
        <strain evidence="8">cv. Chinese Spring</strain>
    </source>
</reference>
<keyword evidence="2" id="KW-0805">Transcription regulation</keyword>
<dbReference type="FunFam" id="3.30.730.10:FF:000001">
    <property type="entry name" value="Ethylene-responsive transcription factor 2"/>
    <property type="match status" value="1"/>
</dbReference>
<dbReference type="Gramene" id="TraesCAD_scaffold_017312_01G000100.1">
    <property type="protein sequence ID" value="TraesCAD_scaffold_017312_01G000100.1"/>
    <property type="gene ID" value="TraesCAD_scaffold_017312_01G000100"/>
</dbReference>
<dbReference type="EnsemblPlants" id="TraesCS6A02G097700.1">
    <property type="protein sequence ID" value="TraesCS6A02G097700.1"/>
    <property type="gene ID" value="TraesCS6A02G097700"/>
</dbReference>
<keyword evidence="3" id="KW-0238">DNA-binding</keyword>
<organism evidence="8">
    <name type="scientific">Triticum aestivum</name>
    <name type="common">Wheat</name>
    <dbReference type="NCBI Taxonomy" id="4565"/>
    <lineage>
        <taxon>Eukaryota</taxon>
        <taxon>Viridiplantae</taxon>
        <taxon>Streptophyta</taxon>
        <taxon>Embryophyta</taxon>
        <taxon>Tracheophyta</taxon>
        <taxon>Spermatophyta</taxon>
        <taxon>Magnoliopsida</taxon>
        <taxon>Liliopsida</taxon>
        <taxon>Poales</taxon>
        <taxon>Poaceae</taxon>
        <taxon>BOP clade</taxon>
        <taxon>Pooideae</taxon>
        <taxon>Triticodae</taxon>
        <taxon>Triticeae</taxon>
        <taxon>Triticinae</taxon>
        <taxon>Triticum</taxon>
    </lineage>
</organism>
<dbReference type="KEGG" id="taes:123130301"/>
<dbReference type="RefSeq" id="XP_044406162.1">
    <property type="nucleotide sequence ID" value="XM_044550227.1"/>
</dbReference>
<keyword evidence="9" id="KW-1185">Reference proteome</keyword>
<dbReference type="SMR" id="A0A3B6NLK8"/>
<dbReference type="Gramene" id="TraesCS6A03G0224000.1">
    <property type="protein sequence ID" value="TraesCS6A03G0224000.1.CDS"/>
    <property type="gene ID" value="TraesCS6A03G0224000"/>
</dbReference>
<dbReference type="Gramene" id="TraesJAG6A03G03261920.1">
    <property type="protein sequence ID" value="TraesJAG6A03G03261920.1"/>
    <property type="gene ID" value="TraesJAG6A03G03261920"/>
</dbReference>
<proteinExistence type="predicted"/>
<accession>A0A3B6NLK8</accession>
<feature type="domain" description="AP2/ERF" evidence="7">
    <location>
        <begin position="95"/>
        <end position="152"/>
    </location>
</feature>
<feature type="region of interest" description="Disordered" evidence="6">
    <location>
        <begin position="153"/>
        <end position="174"/>
    </location>
</feature>
<dbReference type="PROSITE" id="PS51032">
    <property type="entry name" value="AP2_ERF"/>
    <property type="match status" value="1"/>
</dbReference>
<dbReference type="InterPro" id="IPR016177">
    <property type="entry name" value="DNA-bd_dom_sf"/>
</dbReference>
<dbReference type="Gramene" id="TraesNOR6A03G03298670.1">
    <property type="protein sequence ID" value="TraesNOR6A03G03298670.1"/>
    <property type="gene ID" value="TraesNOR6A03G03298670"/>
</dbReference>
<evidence type="ECO:0000313" key="9">
    <source>
        <dbReference type="Proteomes" id="UP000019116"/>
    </source>
</evidence>
<name>A0A3B6NLK8_WHEAT</name>
<dbReference type="GO" id="GO:0003700">
    <property type="term" value="F:DNA-binding transcription factor activity"/>
    <property type="evidence" value="ECO:0007669"/>
    <property type="project" value="InterPro"/>
</dbReference>
<comment type="subcellular location">
    <subcellularLocation>
        <location evidence="1">Nucleus</location>
    </subcellularLocation>
</comment>
<dbReference type="Gramene" id="TraesCLE_scaffold_016777_01G000100.1">
    <property type="protein sequence ID" value="TraesCLE_scaffold_016777_01G000100.1"/>
    <property type="gene ID" value="TraesCLE_scaffold_016777_01G000100"/>
</dbReference>
<protein>
    <recommendedName>
        <fullName evidence="7">AP2/ERF domain-containing protein</fullName>
    </recommendedName>
</protein>
<dbReference type="PANTHER" id="PTHR31190">
    <property type="entry name" value="DNA-BINDING DOMAIN"/>
    <property type="match status" value="1"/>
</dbReference>
<evidence type="ECO:0000256" key="2">
    <source>
        <dbReference type="ARBA" id="ARBA00023015"/>
    </source>
</evidence>
<evidence type="ECO:0000256" key="1">
    <source>
        <dbReference type="ARBA" id="ARBA00004123"/>
    </source>
</evidence>
<dbReference type="AlphaFoldDB" id="A0A3B6NLK8"/>
<evidence type="ECO:0000259" key="7">
    <source>
        <dbReference type="PROSITE" id="PS51032"/>
    </source>
</evidence>
<dbReference type="GeneID" id="123130301"/>
<dbReference type="Gramene" id="TraesARI6A03G03222670.1">
    <property type="protein sequence ID" value="TraesARI6A03G03222670.1"/>
    <property type="gene ID" value="TraesARI6A03G03222670"/>
</dbReference>
<dbReference type="OMA" id="IDIVAWA"/>
<dbReference type="Gramene" id="TraesSTA6A03G03257820.1">
    <property type="protein sequence ID" value="TraesSTA6A03G03257820.1"/>
    <property type="gene ID" value="TraesSTA6A03G03257820"/>
</dbReference>
<dbReference type="SMART" id="SM00380">
    <property type="entry name" value="AP2"/>
    <property type="match status" value="1"/>
</dbReference>
<dbReference type="Gene3D" id="3.30.730.10">
    <property type="entry name" value="AP2/ERF domain"/>
    <property type="match status" value="1"/>
</dbReference>
<dbReference type="Gramene" id="TraesLAC6A03G03221670.1">
    <property type="protein sequence ID" value="TraesLAC6A03G03221670.1"/>
    <property type="gene ID" value="TraesLAC6A03G03221670"/>
</dbReference>
<dbReference type="Pfam" id="PF00847">
    <property type="entry name" value="AP2"/>
    <property type="match status" value="1"/>
</dbReference>
<dbReference type="InterPro" id="IPR036955">
    <property type="entry name" value="AP2/ERF_dom_sf"/>
</dbReference>
<dbReference type="GO" id="GO:0009873">
    <property type="term" value="P:ethylene-activated signaling pathway"/>
    <property type="evidence" value="ECO:0007669"/>
    <property type="project" value="InterPro"/>
</dbReference>
<dbReference type="Gramene" id="TraesJUL6A03G03293680.1">
    <property type="protein sequence ID" value="TraesJUL6A03G03293680.1"/>
    <property type="gene ID" value="TraesJUL6A03G03293680"/>
</dbReference>
<dbReference type="Gramene" id="TraesKAR6A01G0045000.1">
    <property type="protein sequence ID" value="cds.TraesKAR6A01G0045000.1"/>
    <property type="gene ID" value="TraesKAR6A01G0045000"/>
</dbReference>
<dbReference type="InterPro" id="IPR001471">
    <property type="entry name" value="AP2/ERF_dom"/>
</dbReference>
<reference evidence="8" key="2">
    <citation type="submission" date="2018-10" db="UniProtKB">
        <authorList>
            <consortium name="EnsemblPlants"/>
        </authorList>
    </citation>
    <scope>IDENTIFICATION</scope>
</reference>
<dbReference type="Gramene" id="TraesCS6A02G097700.1">
    <property type="protein sequence ID" value="TraesCS6A02G097700.1"/>
    <property type="gene ID" value="TraesCS6A02G097700"/>
</dbReference>
<gene>
    <name evidence="8" type="primary">LOC123130301</name>
</gene>